<evidence type="ECO:0000313" key="1">
    <source>
        <dbReference type="EMBL" id="MCQ4638645.1"/>
    </source>
</evidence>
<name>A0ABT1RTW0_9FIRM</name>
<keyword evidence="2" id="KW-1185">Reference proteome</keyword>
<proteinExistence type="predicted"/>
<accession>A0ABT1RTW0</accession>
<comment type="caution">
    <text evidence="1">The sequence shown here is derived from an EMBL/GenBank/DDBJ whole genome shotgun (WGS) entry which is preliminary data.</text>
</comment>
<evidence type="ECO:0000313" key="2">
    <source>
        <dbReference type="Proteomes" id="UP001524502"/>
    </source>
</evidence>
<protein>
    <submittedName>
        <fullName evidence="1">Uncharacterized protein</fullName>
    </submittedName>
</protein>
<sequence length="50" mass="5467">MSQQVRTAPGDPRRGAIPVELIRCQPFGDFPIMLRGAEGKCQHGYIAKAV</sequence>
<organism evidence="1 2">
    <name type="scientific">Anaerovorax odorimutans</name>
    <dbReference type="NCBI Taxonomy" id="109327"/>
    <lineage>
        <taxon>Bacteria</taxon>
        <taxon>Bacillati</taxon>
        <taxon>Bacillota</taxon>
        <taxon>Clostridia</taxon>
        <taxon>Peptostreptococcales</taxon>
        <taxon>Anaerovoracaceae</taxon>
        <taxon>Anaerovorax</taxon>
    </lineage>
</organism>
<dbReference type="EMBL" id="JANFXK010000073">
    <property type="protein sequence ID" value="MCQ4638645.1"/>
    <property type="molecule type" value="Genomic_DNA"/>
</dbReference>
<dbReference type="Proteomes" id="UP001524502">
    <property type="component" value="Unassembled WGS sequence"/>
</dbReference>
<gene>
    <name evidence="1" type="ORF">NE619_18115</name>
</gene>
<reference evidence="1 2" key="1">
    <citation type="submission" date="2022-06" db="EMBL/GenBank/DDBJ databases">
        <title>Isolation of gut microbiota from human fecal samples.</title>
        <authorList>
            <person name="Pamer E.G."/>
            <person name="Barat B."/>
            <person name="Waligurski E."/>
            <person name="Medina S."/>
            <person name="Paddock L."/>
            <person name="Mostad J."/>
        </authorList>
    </citation>
    <scope>NUCLEOTIDE SEQUENCE [LARGE SCALE GENOMIC DNA]</scope>
    <source>
        <strain evidence="1 2">SL.3.17</strain>
    </source>
</reference>